<dbReference type="PROSITE" id="PS51257">
    <property type="entry name" value="PROKAR_LIPOPROTEIN"/>
    <property type="match status" value="1"/>
</dbReference>
<dbReference type="InterPro" id="IPR006311">
    <property type="entry name" value="TAT_signal"/>
</dbReference>
<comment type="caution">
    <text evidence="1">The sequence shown here is derived from an EMBL/GenBank/DDBJ whole genome shotgun (WGS) entry which is preliminary data.</text>
</comment>
<name>A0ABD5RBV5_9EURY</name>
<dbReference type="RefSeq" id="WP_227231433.1">
    <property type="nucleotide sequence ID" value="NZ_JAJCVJ010000004.1"/>
</dbReference>
<reference evidence="1 2" key="1">
    <citation type="journal article" date="2019" name="Int. J. Syst. Evol. Microbiol.">
        <title>The Global Catalogue of Microorganisms (GCM) 10K type strain sequencing project: providing services to taxonomists for standard genome sequencing and annotation.</title>
        <authorList>
            <consortium name="The Broad Institute Genomics Platform"/>
            <consortium name="The Broad Institute Genome Sequencing Center for Infectious Disease"/>
            <person name="Wu L."/>
            <person name="Ma J."/>
        </authorList>
    </citation>
    <scope>NUCLEOTIDE SEQUENCE [LARGE SCALE GENOMIC DNA]</scope>
    <source>
        <strain evidence="1 2">CGMCC 1.12237</strain>
    </source>
</reference>
<evidence type="ECO:0000313" key="2">
    <source>
        <dbReference type="Proteomes" id="UP001596201"/>
    </source>
</evidence>
<gene>
    <name evidence="1" type="ORF">ACFPJ5_09450</name>
</gene>
<proteinExistence type="predicted"/>
<dbReference type="Proteomes" id="UP001596201">
    <property type="component" value="Unassembled WGS sequence"/>
</dbReference>
<evidence type="ECO:0000313" key="1">
    <source>
        <dbReference type="EMBL" id="MFC5367167.1"/>
    </source>
</evidence>
<organism evidence="1 2">
    <name type="scientific">Salinirubrum litoreum</name>
    <dbReference type="NCBI Taxonomy" id="1126234"/>
    <lineage>
        <taxon>Archaea</taxon>
        <taxon>Methanobacteriati</taxon>
        <taxon>Methanobacteriota</taxon>
        <taxon>Stenosarchaea group</taxon>
        <taxon>Halobacteria</taxon>
        <taxon>Halobacteriales</taxon>
        <taxon>Haloferacaceae</taxon>
        <taxon>Salinirubrum</taxon>
    </lineage>
</organism>
<dbReference type="AlphaFoldDB" id="A0ABD5RBV5"/>
<protein>
    <submittedName>
        <fullName evidence="1">Uncharacterized protein</fullName>
    </submittedName>
</protein>
<dbReference type="PROSITE" id="PS51318">
    <property type="entry name" value="TAT"/>
    <property type="match status" value="1"/>
</dbReference>
<sequence length="264" mass="27839">MTYSRRTVLAGIGMAALAGCTGEGVSPAGSSSGGSGSNEIAATVEGETIQIEVLPDTVESVSVIDPEGRLWTERPVPAGVTRVDVGLDERYTPGEFRIVGASGGATVAETRLEIMPDLRIVEFDVGRNQPERMPEGLGSVRDIESLVSVENRGTGPEYVRRLLFNGDVPYPTTRIESASDRTTGIFGETEPVLIASGETITLFSSTIPFSLAASRTIDCESEFSGTAIVSLIPSVGAESLTTEFPVLYRPSTDADECDVTIEVG</sequence>
<keyword evidence="2" id="KW-1185">Reference proteome</keyword>
<accession>A0ABD5RBV5</accession>
<dbReference type="EMBL" id="JBHSKX010000001">
    <property type="protein sequence ID" value="MFC5367167.1"/>
    <property type="molecule type" value="Genomic_DNA"/>
</dbReference>